<sequence>MGAPKGFWASLWTFRCTVPFFIGLRLPGNSKDHRVILRSLKQSIHKGSDSGE</sequence>
<proteinExistence type="predicted"/>
<evidence type="ECO:0000313" key="3">
    <source>
        <dbReference type="Proteomes" id="UP000501690"/>
    </source>
</evidence>
<protein>
    <submittedName>
        <fullName evidence="2">Uncharacterized protein</fullName>
    </submittedName>
</protein>
<evidence type="ECO:0000256" key="1">
    <source>
        <dbReference type="SAM" id="SignalP"/>
    </source>
</evidence>
<organism evidence="2 3">
    <name type="scientific">Vigna unguiculata</name>
    <name type="common">Cowpea</name>
    <dbReference type="NCBI Taxonomy" id="3917"/>
    <lineage>
        <taxon>Eukaryota</taxon>
        <taxon>Viridiplantae</taxon>
        <taxon>Streptophyta</taxon>
        <taxon>Embryophyta</taxon>
        <taxon>Tracheophyta</taxon>
        <taxon>Spermatophyta</taxon>
        <taxon>Magnoliopsida</taxon>
        <taxon>eudicotyledons</taxon>
        <taxon>Gunneridae</taxon>
        <taxon>Pentapetalae</taxon>
        <taxon>rosids</taxon>
        <taxon>fabids</taxon>
        <taxon>Fabales</taxon>
        <taxon>Fabaceae</taxon>
        <taxon>Papilionoideae</taxon>
        <taxon>50 kb inversion clade</taxon>
        <taxon>NPAAA clade</taxon>
        <taxon>indigoferoid/millettioid clade</taxon>
        <taxon>Phaseoleae</taxon>
        <taxon>Vigna</taxon>
    </lineage>
</organism>
<keyword evidence="1" id="KW-0732">Signal</keyword>
<feature type="chain" id="PRO_5020040239" evidence="1">
    <location>
        <begin position="20"/>
        <end position="52"/>
    </location>
</feature>
<name>A0A4D6MX27_VIGUN</name>
<evidence type="ECO:0000313" key="2">
    <source>
        <dbReference type="EMBL" id="QCE05231.1"/>
    </source>
</evidence>
<dbReference type="Proteomes" id="UP000501690">
    <property type="component" value="Linkage Group LG9"/>
</dbReference>
<dbReference type="EMBL" id="CP039353">
    <property type="protein sequence ID" value="QCE05231.1"/>
    <property type="molecule type" value="Genomic_DNA"/>
</dbReference>
<dbReference type="AlphaFoldDB" id="A0A4D6MX27"/>
<accession>A0A4D6MX27</accession>
<reference evidence="2 3" key="1">
    <citation type="submission" date="2019-04" db="EMBL/GenBank/DDBJ databases">
        <title>An improved genome assembly and genetic linkage map for asparagus bean, Vigna unguiculata ssp. sesquipedialis.</title>
        <authorList>
            <person name="Xia Q."/>
            <person name="Zhang R."/>
            <person name="Dong Y."/>
        </authorList>
    </citation>
    <scope>NUCLEOTIDE SEQUENCE [LARGE SCALE GENOMIC DNA]</scope>
    <source>
        <tissue evidence="2">Leaf</tissue>
    </source>
</reference>
<feature type="signal peptide" evidence="1">
    <location>
        <begin position="1"/>
        <end position="19"/>
    </location>
</feature>
<gene>
    <name evidence="2" type="ORF">DEO72_LG9g234</name>
</gene>
<keyword evidence="3" id="KW-1185">Reference proteome</keyword>